<accession>A0AB37Z764</accession>
<evidence type="ECO:0000313" key="1">
    <source>
        <dbReference type="EMBL" id="SCW59887.1"/>
    </source>
</evidence>
<evidence type="ECO:0000313" key="2">
    <source>
        <dbReference type="Proteomes" id="UP000242418"/>
    </source>
</evidence>
<protein>
    <submittedName>
        <fullName evidence="1">Uncharacterized protein</fullName>
    </submittedName>
</protein>
<name>A0AB37Z764_9PSED</name>
<dbReference type="Proteomes" id="UP000242418">
    <property type="component" value="Unassembled WGS sequence"/>
</dbReference>
<keyword evidence="2" id="KW-1185">Reference proteome</keyword>
<proteinExistence type="predicted"/>
<dbReference type="AlphaFoldDB" id="A0AB37Z764"/>
<dbReference type="EMBL" id="FMTL01000002">
    <property type="protein sequence ID" value="SCW59887.1"/>
    <property type="molecule type" value="Genomic_DNA"/>
</dbReference>
<comment type="caution">
    <text evidence="1">The sequence shown here is derived from an EMBL/GenBank/DDBJ whole genome shotgun (WGS) entry which is preliminary data.</text>
</comment>
<organism evidence="1 2">
    <name type="scientific">Pseudomonas peli</name>
    <dbReference type="NCBI Taxonomy" id="592361"/>
    <lineage>
        <taxon>Bacteria</taxon>
        <taxon>Pseudomonadati</taxon>
        <taxon>Pseudomonadota</taxon>
        <taxon>Gammaproteobacteria</taxon>
        <taxon>Pseudomonadales</taxon>
        <taxon>Pseudomonadaceae</taxon>
        <taxon>Pseudomonas</taxon>
    </lineage>
</organism>
<reference evidence="1 2" key="1">
    <citation type="submission" date="2016-10" db="EMBL/GenBank/DDBJ databases">
        <authorList>
            <person name="Varghese N."/>
            <person name="Submissions S."/>
        </authorList>
    </citation>
    <scope>NUCLEOTIDE SEQUENCE [LARGE SCALE GENOMIC DNA]</scope>
    <source>
        <strain evidence="1 2">DSM 17833</strain>
    </source>
</reference>
<sequence length="81" mass="9073">MNRETVNCYDAPDASSETPGHWEVSYLLPQLLPGSEYSGYDVNAALMGVLKRLFAALRTPRVMPSVTPSLTTCRSQRHVYR</sequence>
<gene>
    <name evidence="1" type="ORF">SAMN05216370_2028</name>
</gene>